<feature type="coiled-coil region" evidence="1">
    <location>
        <begin position="637"/>
        <end position="719"/>
    </location>
</feature>
<feature type="coiled-coil region" evidence="1">
    <location>
        <begin position="819"/>
        <end position="867"/>
    </location>
</feature>
<dbReference type="Pfam" id="PF12128">
    <property type="entry name" value="DUF3584"/>
    <property type="match status" value="1"/>
</dbReference>
<dbReference type="SUPFAM" id="SSF52540">
    <property type="entry name" value="P-loop containing nucleoside triphosphate hydrolases"/>
    <property type="match status" value="1"/>
</dbReference>
<organism evidence="3 4">
    <name type="scientific">Herminiimonas contaminans</name>
    <dbReference type="NCBI Taxonomy" id="1111140"/>
    <lineage>
        <taxon>Bacteria</taxon>
        <taxon>Pseudomonadati</taxon>
        <taxon>Pseudomonadota</taxon>
        <taxon>Betaproteobacteria</taxon>
        <taxon>Burkholderiales</taxon>
        <taxon>Oxalobacteraceae</taxon>
        <taxon>Herminiimonas</taxon>
    </lineage>
</organism>
<protein>
    <submittedName>
        <fullName evidence="3">ATP-binding protein</fullName>
    </submittedName>
</protein>
<dbReference type="EMBL" id="JADOEL010000009">
    <property type="protein sequence ID" value="MBF8178391.1"/>
    <property type="molecule type" value="Genomic_DNA"/>
</dbReference>
<dbReference type="Proteomes" id="UP000657372">
    <property type="component" value="Unassembled WGS sequence"/>
</dbReference>
<feature type="compositionally biased region" description="Basic and acidic residues" evidence="2">
    <location>
        <begin position="409"/>
        <end position="434"/>
    </location>
</feature>
<dbReference type="InterPro" id="IPR027417">
    <property type="entry name" value="P-loop_NTPase"/>
</dbReference>
<evidence type="ECO:0000256" key="2">
    <source>
        <dbReference type="SAM" id="MobiDB-lite"/>
    </source>
</evidence>
<feature type="region of interest" description="Disordered" evidence="2">
    <location>
        <begin position="409"/>
        <end position="444"/>
    </location>
</feature>
<evidence type="ECO:0000313" key="3">
    <source>
        <dbReference type="EMBL" id="MBF8178391.1"/>
    </source>
</evidence>
<keyword evidence="3" id="KW-0067">ATP-binding</keyword>
<reference evidence="3 4" key="1">
    <citation type="submission" date="2020-11" db="EMBL/GenBank/DDBJ databases">
        <title>WGS of Herminiimonas contaminans strain Marseille-Q4544 isolated from planarians Schmidtea mediterranea.</title>
        <authorList>
            <person name="Kangale L."/>
        </authorList>
    </citation>
    <scope>NUCLEOTIDE SEQUENCE [LARGE SCALE GENOMIC DNA]</scope>
    <source>
        <strain evidence="3 4">Marseille-Q4544</strain>
    </source>
</reference>
<sequence>MVLINIGTNKKTTSCLITTIDPRDGAAVIGANGVGKTTTLRLIPLFFGHLPSQIVAAGKGQEAMLRFVLPTAQSAIVFEYQRGPSDEHDIRTAVIRRRQDGTDAPEYRFFNSGFKVELFKGEDGIFLDDEQSTKAALIQQISFTQKLNGADYRSVILGLRALSKDALKLRRLAGDYAFGPKPLPNMDRLVAAMVKDHINFTDLIQVAVGMVQEELGTGTAADRGNLKLKQSKGVLAQWIIDREMCAQSINLRPRSDKLNERVSTYAQQEVFLRTTRVNVQALLRHRTAEVLGLIAKLTEIEEQRAGARIVEKNALNTLNADLKDAREISSAALIKYEEEKGKSEHFKKQDAAGWASQLSSLPALEINQLAIGEQIATFDAEAGVIEREYSTRVSTVEVQSAQECQRLEQTKAEPRRQHDRAIEDIRDREREENRQLAAKEQSANEKLENQIHKLITEKVTAKMRAQSPTVSPETSVSLGQANDRLQQHAREAKDAARLQGVLKDQYQQGKLLFDRMEITLAAAIERVSASKIELLTAEQMNAPAAGTLLATLREHPDQNWSRNLARVIDVDLLQRQDLQPHFDNSGDEGNLYGWHLDVGVLGVPDWTRDGFGKQQIVERKAAVSAAETHEKQVRIDLANASKGLNDAQEKLNAQTAQVSMFEMQDEALSNAKAVAQERFSEETKAIVSAANKMLERLNKEEQQLENQKRESRLEFASERAAIGKRATTEVGYLVTSLNAALAAIDQQIRIVEEDLAARRESLQQDRTRALEEKGIDSIKLDRLKIERDVIVGKINDVQKREVLISSYLQWLEDGGPSAVSKAENAKTNAKQVLSQYEEQKELLIATHNDAEELYESLRRAKRDSKANVESEVDSLQRLDEKLGRFAAIGSVTVDLNADSRALIGQINEGLTKLYDLEKELRDEARWLKSELSIKEGAVKSFIDISLGDINENNPVELATKLHWCQQRMGQQVIQNVNLTLESVLATISLFHRDITAFESEIGRFNTKLQTALSAVTQFERIKDVQIHITSNFEKVDFIRKLEAINVYARDYRAQLGRDRANTVPAEDIVSLLRDFMSVIGGDGSLEINLASHVTLHGSVVENGSLKSFKRESELEHVSSNGLTSIIMITLLSGLLNMIRGTERVHVAWVTDEVGKFDGPNFIALMQLLKDNLIDVVTASPDISPLHYKRFANRYQLDDGGIIRMCVPKAAKIELEGAPS</sequence>
<comment type="caution">
    <text evidence="3">The sequence shown here is derived from an EMBL/GenBank/DDBJ whole genome shotgun (WGS) entry which is preliminary data.</text>
</comment>
<accession>A0ABS0EU82</accession>
<name>A0ABS0EU82_9BURK</name>
<proteinExistence type="predicted"/>
<evidence type="ECO:0000313" key="4">
    <source>
        <dbReference type="Proteomes" id="UP000657372"/>
    </source>
</evidence>
<keyword evidence="1" id="KW-0175">Coiled coil</keyword>
<dbReference type="RefSeq" id="WP_195875769.1">
    <property type="nucleotide sequence ID" value="NZ_JADOEL010000009.1"/>
</dbReference>
<keyword evidence="4" id="KW-1185">Reference proteome</keyword>
<dbReference type="InterPro" id="IPR021979">
    <property type="entry name" value="DUF3584"/>
</dbReference>
<dbReference type="GO" id="GO:0005524">
    <property type="term" value="F:ATP binding"/>
    <property type="evidence" value="ECO:0007669"/>
    <property type="project" value="UniProtKB-KW"/>
</dbReference>
<evidence type="ECO:0000256" key="1">
    <source>
        <dbReference type="SAM" id="Coils"/>
    </source>
</evidence>
<gene>
    <name evidence="3" type="ORF">IXC47_11925</name>
</gene>
<keyword evidence="3" id="KW-0547">Nucleotide-binding</keyword>